<evidence type="ECO:0000313" key="2">
    <source>
        <dbReference type="Proteomes" id="UP000533429"/>
    </source>
</evidence>
<dbReference type="EMBL" id="JABXOR010000477">
    <property type="protein sequence ID" value="NVP00068.1"/>
    <property type="molecule type" value="Genomic_DNA"/>
</dbReference>
<protein>
    <submittedName>
        <fullName evidence="1">Uncharacterized protein</fullName>
    </submittedName>
</protein>
<organism evidence="1 2">
    <name type="scientific">Photobacterium damselae subsp. damselae</name>
    <name type="common">Listonella damsela</name>
    <dbReference type="NCBI Taxonomy" id="85581"/>
    <lineage>
        <taxon>Bacteria</taxon>
        <taxon>Pseudomonadati</taxon>
        <taxon>Pseudomonadota</taxon>
        <taxon>Gammaproteobacteria</taxon>
        <taxon>Vibrionales</taxon>
        <taxon>Vibrionaceae</taxon>
        <taxon>Photobacterium</taxon>
    </lineage>
</organism>
<accession>A0A850QUJ5</accession>
<proteinExistence type="predicted"/>
<name>A0A850QUJ5_PHODD</name>
<reference evidence="1 2" key="1">
    <citation type="submission" date="2020-06" db="EMBL/GenBank/DDBJ databases">
        <title>Photobacterium damselae subsp. damselae comparative genomics.</title>
        <authorList>
            <person name="Osorio C.R."/>
        </authorList>
    </citation>
    <scope>NUCLEOTIDE SEQUENCE [LARGE SCALE GENOMIC DNA]</scope>
    <source>
        <strain evidence="1 2">TW250/03</strain>
    </source>
</reference>
<gene>
    <name evidence="1" type="ORF">HWA77_07565</name>
</gene>
<dbReference type="AlphaFoldDB" id="A0A850QUJ5"/>
<comment type="caution">
    <text evidence="1">The sequence shown here is derived from an EMBL/GenBank/DDBJ whole genome shotgun (WGS) entry which is preliminary data.</text>
</comment>
<dbReference type="Proteomes" id="UP000533429">
    <property type="component" value="Unassembled WGS sequence"/>
</dbReference>
<evidence type="ECO:0000313" key="1">
    <source>
        <dbReference type="EMBL" id="NVP00068.1"/>
    </source>
</evidence>
<sequence>MSLKIYRIDTSFFGKINNKMKKPELPVIAAAGFFSGMIKNYKDYKRDNSFVLSNKDEIARFTEAFGNDWVEDQYYIRHPKSTRTNYLIPASQFHKYIMREQISDIISYVRANLRVKELDLNIKTSKAGSIGLKGIIDNIPMEGSTKLNMADEYTVKIKCLSPLKASEKKTEYLWIDEFPHIIELVDNASNGLFSLNESFDLSFGLDISAAESIGANLDYHGQTQFNFTVIAD</sequence>